<evidence type="ECO:0000313" key="3">
    <source>
        <dbReference type="EMBL" id="SPO30463.1"/>
    </source>
</evidence>
<evidence type="ECO:0008006" key="5">
    <source>
        <dbReference type="Google" id="ProtNLM"/>
    </source>
</evidence>
<feature type="compositionally biased region" description="Low complexity" evidence="2">
    <location>
        <begin position="28"/>
        <end position="47"/>
    </location>
</feature>
<keyword evidence="1" id="KW-0175">Coiled coil</keyword>
<gene>
    <name evidence="3" type="ORF">UTRI_06393</name>
</gene>
<feature type="region of interest" description="Disordered" evidence="2">
    <location>
        <begin position="1"/>
        <end position="47"/>
    </location>
</feature>
<sequence length="216" mass="24392">MAPTQSNNMRAKKRVTIRSNTENRENSENPIPGPQEENQENQENQEIQENQGKEIPATLVCFNCKAQPLRCKLEPGSNKCTYCRQQTVNCNVNDQIPAFKLEHTRTLYLQRRAASNPNRPVGTATTLIEPWVPAQTTFKGTGSKTSNPSKRKHASIDAPPPIEVNDRAKDNLEAIRARIKELDQDIKAIEETRALWIKHFKGLRAANELEGEVPEL</sequence>
<feature type="region of interest" description="Disordered" evidence="2">
    <location>
        <begin position="136"/>
        <end position="162"/>
    </location>
</feature>
<evidence type="ECO:0000256" key="2">
    <source>
        <dbReference type="SAM" id="MobiDB-lite"/>
    </source>
</evidence>
<accession>A0A5C3EIP2</accession>
<evidence type="ECO:0000313" key="4">
    <source>
        <dbReference type="Proteomes" id="UP000324022"/>
    </source>
</evidence>
<proteinExistence type="predicted"/>
<dbReference type="EMBL" id="OOIN01000033">
    <property type="protein sequence ID" value="SPO30463.1"/>
    <property type="molecule type" value="Genomic_DNA"/>
</dbReference>
<name>A0A5C3EIP2_9BASI</name>
<feature type="coiled-coil region" evidence="1">
    <location>
        <begin position="165"/>
        <end position="192"/>
    </location>
</feature>
<evidence type="ECO:0000256" key="1">
    <source>
        <dbReference type="SAM" id="Coils"/>
    </source>
</evidence>
<dbReference type="AlphaFoldDB" id="A0A5C3EIP2"/>
<protein>
    <recommendedName>
        <fullName evidence="5">Zn(2)-C6 fungal-type domain-containing protein</fullName>
    </recommendedName>
</protein>
<dbReference type="Proteomes" id="UP000324022">
    <property type="component" value="Unassembled WGS sequence"/>
</dbReference>
<reference evidence="3 4" key="1">
    <citation type="submission" date="2018-03" db="EMBL/GenBank/DDBJ databases">
        <authorList>
            <person name="Guldener U."/>
        </authorList>
    </citation>
    <scope>NUCLEOTIDE SEQUENCE [LARGE SCALE GENOMIC DNA]</scope>
    <source>
        <strain evidence="3 4">NBRC100155</strain>
    </source>
</reference>
<feature type="compositionally biased region" description="Polar residues" evidence="2">
    <location>
        <begin position="136"/>
        <end position="148"/>
    </location>
</feature>
<organism evidence="3 4">
    <name type="scientific">Ustilago trichophora</name>
    <dbReference type="NCBI Taxonomy" id="86804"/>
    <lineage>
        <taxon>Eukaryota</taxon>
        <taxon>Fungi</taxon>
        <taxon>Dikarya</taxon>
        <taxon>Basidiomycota</taxon>
        <taxon>Ustilaginomycotina</taxon>
        <taxon>Ustilaginomycetes</taxon>
        <taxon>Ustilaginales</taxon>
        <taxon>Ustilaginaceae</taxon>
        <taxon>Ustilago</taxon>
    </lineage>
</organism>
<keyword evidence="4" id="KW-1185">Reference proteome</keyword>